<evidence type="ECO:0000256" key="5">
    <source>
        <dbReference type="ARBA" id="ARBA00022821"/>
    </source>
</evidence>
<evidence type="ECO:0000256" key="2">
    <source>
        <dbReference type="ARBA" id="ARBA00022614"/>
    </source>
</evidence>
<dbReference type="Pfam" id="PF23559">
    <property type="entry name" value="WHD_DRP"/>
    <property type="match status" value="1"/>
</dbReference>
<accession>A0A843V2F4</accession>
<keyword evidence="3" id="KW-0677">Repeat</keyword>
<evidence type="ECO:0000256" key="1">
    <source>
        <dbReference type="ARBA" id="ARBA00008894"/>
    </source>
</evidence>
<dbReference type="Proteomes" id="UP000652761">
    <property type="component" value="Unassembled WGS sequence"/>
</dbReference>
<dbReference type="Gene3D" id="1.10.10.10">
    <property type="entry name" value="Winged helix-like DNA-binding domain superfamily/Winged helix DNA-binding domain"/>
    <property type="match status" value="1"/>
</dbReference>
<dbReference type="InterPro" id="IPR055414">
    <property type="entry name" value="LRR_R13L4/SHOC2-like"/>
</dbReference>
<keyword evidence="2" id="KW-0433">Leucine-rich repeat</keyword>
<evidence type="ECO:0000313" key="11">
    <source>
        <dbReference type="Proteomes" id="UP000652761"/>
    </source>
</evidence>
<evidence type="ECO:0000256" key="4">
    <source>
        <dbReference type="ARBA" id="ARBA00022741"/>
    </source>
</evidence>
<dbReference type="GO" id="GO:0009626">
    <property type="term" value="P:plant-type hypersensitive response"/>
    <property type="evidence" value="ECO:0007669"/>
    <property type="project" value="UniProtKB-ARBA"/>
</dbReference>
<keyword evidence="5" id="KW-0611">Plant defense</keyword>
<dbReference type="SUPFAM" id="SSF52058">
    <property type="entry name" value="L domain-like"/>
    <property type="match status" value="1"/>
</dbReference>
<feature type="domain" description="Disease resistance protein winged helix" evidence="8">
    <location>
        <begin position="436"/>
        <end position="507"/>
    </location>
</feature>
<name>A0A843V2F4_COLES</name>
<dbReference type="InterPro" id="IPR036388">
    <property type="entry name" value="WH-like_DNA-bd_sf"/>
</dbReference>
<dbReference type="SUPFAM" id="SSF52540">
    <property type="entry name" value="P-loop containing nucleoside triphosphate hydrolases"/>
    <property type="match status" value="1"/>
</dbReference>
<gene>
    <name evidence="10" type="ORF">Taro_019512</name>
</gene>
<evidence type="ECO:0000259" key="7">
    <source>
        <dbReference type="Pfam" id="PF18052"/>
    </source>
</evidence>
<dbReference type="Pfam" id="PF23598">
    <property type="entry name" value="LRR_14"/>
    <property type="match status" value="1"/>
</dbReference>
<dbReference type="AlphaFoldDB" id="A0A843V2F4"/>
<dbReference type="FunFam" id="1.10.10.10:FF:000322">
    <property type="entry name" value="Probable disease resistance protein At1g63360"/>
    <property type="match status" value="1"/>
</dbReference>
<dbReference type="InterPro" id="IPR002182">
    <property type="entry name" value="NB-ARC"/>
</dbReference>
<evidence type="ECO:0000259" key="6">
    <source>
        <dbReference type="Pfam" id="PF00931"/>
    </source>
</evidence>
<comment type="similarity">
    <text evidence="1">Belongs to the disease resistance NB-LRR family.</text>
</comment>
<dbReference type="Pfam" id="PF18052">
    <property type="entry name" value="Rx_N"/>
    <property type="match status" value="1"/>
</dbReference>
<feature type="domain" description="Disease resistance N-terminal" evidence="7">
    <location>
        <begin position="6"/>
        <end position="94"/>
    </location>
</feature>
<dbReference type="GO" id="GO:0002758">
    <property type="term" value="P:innate immune response-activating signaling pathway"/>
    <property type="evidence" value="ECO:0007669"/>
    <property type="project" value="UniProtKB-ARBA"/>
</dbReference>
<dbReference type="OrthoDB" id="690341at2759"/>
<dbReference type="Pfam" id="PF00931">
    <property type="entry name" value="NB-ARC"/>
    <property type="match status" value="1"/>
</dbReference>
<dbReference type="PANTHER" id="PTHR23155:SF1205">
    <property type="entry name" value="DISEASE RESISTANCE PROTEIN RPM1"/>
    <property type="match status" value="1"/>
</dbReference>
<dbReference type="EMBL" id="NMUH01000942">
    <property type="protein sequence ID" value="MQL86983.1"/>
    <property type="molecule type" value="Genomic_DNA"/>
</dbReference>
<dbReference type="PANTHER" id="PTHR23155">
    <property type="entry name" value="DISEASE RESISTANCE PROTEIN RP"/>
    <property type="match status" value="1"/>
</dbReference>
<dbReference type="Gene3D" id="1.10.8.430">
    <property type="entry name" value="Helical domain of apoptotic protease-activating factors"/>
    <property type="match status" value="1"/>
</dbReference>
<dbReference type="InterPro" id="IPR041118">
    <property type="entry name" value="Rx_N"/>
</dbReference>
<evidence type="ECO:0000259" key="8">
    <source>
        <dbReference type="Pfam" id="PF23559"/>
    </source>
</evidence>
<dbReference type="Gene3D" id="1.20.5.4130">
    <property type="match status" value="1"/>
</dbReference>
<comment type="caution">
    <text evidence="10">The sequence shown here is derived from an EMBL/GenBank/DDBJ whole genome shotgun (WGS) entry which is preliminary data.</text>
</comment>
<dbReference type="PRINTS" id="PR00364">
    <property type="entry name" value="DISEASERSIST"/>
</dbReference>
<dbReference type="Gene3D" id="3.40.50.300">
    <property type="entry name" value="P-loop containing nucleotide triphosphate hydrolases"/>
    <property type="match status" value="1"/>
</dbReference>
<dbReference type="Gene3D" id="3.80.10.10">
    <property type="entry name" value="Ribonuclease Inhibitor"/>
    <property type="match status" value="1"/>
</dbReference>
<organism evidence="10 11">
    <name type="scientific">Colocasia esculenta</name>
    <name type="common">Wild taro</name>
    <name type="synonym">Arum esculentum</name>
    <dbReference type="NCBI Taxonomy" id="4460"/>
    <lineage>
        <taxon>Eukaryota</taxon>
        <taxon>Viridiplantae</taxon>
        <taxon>Streptophyta</taxon>
        <taxon>Embryophyta</taxon>
        <taxon>Tracheophyta</taxon>
        <taxon>Spermatophyta</taxon>
        <taxon>Magnoliopsida</taxon>
        <taxon>Liliopsida</taxon>
        <taxon>Araceae</taxon>
        <taxon>Aroideae</taxon>
        <taxon>Colocasieae</taxon>
        <taxon>Colocasia</taxon>
    </lineage>
</organism>
<dbReference type="CDD" id="cd14798">
    <property type="entry name" value="RX-CC_like"/>
    <property type="match status" value="1"/>
</dbReference>
<keyword evidence="4" id="KW-0547">Nucleotide-binding</keyword>
<dbReference type="GO" id="GO:0042742">
    <property type="term" value="P:defense response to bacterium"/>
    <property type="evidence" value="ECO:0007669"/>
    <property type="project" value="UniProtKB-ARBA"/>
</dbReference>
<evidence type="ECO:0000256" key="3">
    <source>
        <dbReference type="ARBA" id="ARBA00022737"/>
    </source>
</evidence>
<dbReference type="InterPro" id="IPR042197">
    <property type="entry name" value="Apaf_helical"/>
</dbReference>
<keyword evidence="11" id="KW-1185">Reference proteome</keyword>
<dbReference type="InterPro" id="IPR058922">
    <property type="entry name" value="WHD_DRP"/>
</dbReference>
<feature type="domain" description="Disease resistance R13L4/SHOC-2-like LRR" evidence="9">
    <location>
        <begin position="554"/>
        <end position="880"/>
    </location>
</feature>
<protein>
    <recommendedName>
        <fullName evidence="12">Disease resistance protein RPM1-like</fullName>
    </recommendedName>
</protein>
<evidence type="ECO:0000313" key="10">
    <source>
        <dbReference type="EMBL" id="MQL86983.1"/>
    </source>
</evidence>
<evidence type="ECO:0008006" key="12">
    <source>
        <dbReference type="Google" id="ProtNLM"/>
    </source>
</evidence>
<dbReference type="InterPro" id="IPR027417">
    <property type="entry name" value="P-loop_NTPase"/>
</dbReference>
<sequence>MADGTVSFFLSKLESLLQKEEQLLSGARTGARDIKDELDTIQSLLRDADAGEAGRKHGFRTWVQQAREIAYDIEDVLEEFMLHFEQPRGRGGLSTFIRRSSHFLKHLRARRRIATQIQELRSQVQTISVRMNMYNLSGCLDDSSNPGRDRSHDRHVASLFVEEAELVGIDKPREELIGWLVAGDDPSLKVISVVGMGGLGKTTLVRKVYDDERVKGLFSCRAWLTVTRSFTIEDLLKSIIRQFSEDGFEPLPEEMDAMEDIQLTAILRSYLRDKRYVVVFDDVWHINAWEGVKHALPNSNCGSRILVTTRIGDVGSSSSVESFGRVYHLQRLPPGEARVLFCKKAFRLRRGIPPPELEELSRDIVRICDGLPLAIVAIGGLLSKKEKSVAEWRALRDNLHSELANNPNLEPIKRILLLSYNHLPYHLKNCFLYFSIFPKAHFVRRITLIRLWMAEGFVEAEEGETMEKVAEGYLHDLIDRNMVQVAETHAYGRLRSCRVHDLIHEIILMKSREENFSTAQRRIKSTRRLQGKVRRLSFSNTGESVHLNTSLSHLRAFFLFGHHAPSSSSMNTLFSGFRLLRVLDLEGTFIDRLPKELAKLRHLRFLSLRNTRVKQLPNSIGKLGKLETLDLKQTYLSELPKSILMLQNLRHLLAYHYYTGRHIPFNKAYGVKVPKGIGSLQELQKLSYVKANEHNGILRELGNLTQLKRLGIVSLRTGDGRTLCTSLEKMSHLRSLSVTTTGVDELLDLEYMETPPPLQRLYLRGPLQTLPQWIVSLDNLVRMRLLWSRLRDDSIQALQTLPNLVELTLIRAYDGARLCSHSGGFRRLKILDLEKLEELKFVILDRGAMPNLRNMIIRRCDKLEMVPLGVEHLENLKELHLFEMPEVFVGRLRRNGGEDRRRVEHIRIIRCYDNQDRVYEEL</sequence>
<dbReference type="GO" id="GO:0043531">
    <property type="term" value="F:ADP binding"/>
    <property type="evidence" value="ECO:0007669"/>
    <property type="project" value="InterPro"/>
</dbReference>
<dbReference type="InterPro" id="IPR038005">
    <property type="entry name" value="RX-like_CC"/>
</dbReference>
<reference evidence="10" key="1">
    <citation type="submission" date="2017-07" db="EMBL/GenBank/DDBJ databases">
        <title>Taro Niue Genome Assembly and Annotation.</title>
        <authorList>
            <person name="Atibalentja N."/>
            <person name="Keating K."/>
            <person name="Fields C.J."/>
        </authorList>
    </citation>
    <scope>NUCLEOTIDE SEQUENCE</scope>
    <source>
        <strain evidence="10">Niue_2</strain>
        <tissue evidence="10">Leaf</tissue>
    </source>
</reference>
<dbReference type="InterPro" id="IPR044974">
    <property type="entry name" value="Disease_R_plants"/>
</dbReference>
<feature type="domain" description="NB-ARC" evidence="6">
    <location>
        <begin position="171"/>
        <end position="347"/>
    </location>
</feature>
<evidence type="ECO:0000259" key="9">
    <source>
        <dbReference type="Pfam" id="PF23598"/>
    </source>
</evidence>
<proteinExistence type="inferred from homology"/>
<dbReference type="InterPro" id="IPR032675">
    <property type="entry name" value="LRR_dom_sf"/>
</dbReference>
<dbReference type="FunFam" id="3.40.50.300:FF:001091">
    <property type="entry name" value="Probable disease resistance protein At1g61300"/>
    <property type="match status" value="1"/>
</dbReference>